<keyword evidence="5" id="KW-0067">ATP-binding</keyword>
<dbReference type="InterPro" id="IPR008271">
    <property type="entry name" value="Ser/Thr_kinase_AS"/>
</dbReference>
<evidence type="ECO:0000313" key="7">
    <source>
        <dbReference type="EMBL" id="PIO14951.1"/>
    </source>
</evidence>
<dbReference type="EMBL" id="KZ059539">
    <property type="protein sequence ID" value="PIO14951.1"/>
    <property type="molecule type" value="Genomic_DNA"/>
</dbReference>
<evidence type="ECO:0000256" key="4">
    <source>
        <dbReference type="ARBA" id="ARBA00022777"/>
    </source>
</evidence>
<dbReference type="InterPro" id="IPR011009">
    <property type="entry name" value="Kinase-like_dom_sf"/>
</dbReference>
<evidence type="ECO:0000256" key="5">
    <source>
        <dbReference type="ARBA" id="ARBA00022840"/>
    </source>
</evidence>
<dbReference type="InterPro" id="IPR000719">
    <property type="entry name" value="Prot_kinase_dom"/>
</dbReference>
<gene>
    <name evidence="7" type="ORF">AB205_0179100</name>
</gene>
<dbReference type="AlphaFoldDB" id="A0A2G9QIK0"/>
<dbReference type="Gene3D" id="1.10.510.10">
    <property type="entry name" value="Transferase(Phosphotransferase) domain 1"/>
    <property type="match status" value="2"/>
</dbReference>
<evidence type="ECO:0000256" key="1">
    <source>
        <dbReference type="ARBA" id="ARBA00022527"/>
    </source>
</evidence>
<evidence type="ECO:0000313" key="8">
    <source>
        <dbReference type="Proteomes" id="UP000228934"/>
    </source>
</evidence>
<dbReference type="PROSITE" id="PS50011">
    <property type="entry name" value="PROTEIN_KINASE_DOM"/>
    <property type="match status" value="1"/>
</dbReference>
<dbReference type="GO" id="GO:0005524">
    <property type="term" value="F:ATP binding"/>
    <property type="evidence" value="ECO:0007669"/>
    <property type="project" value="UniProtKB-KW"/>
</dbReference>
<dbReference type="Gene3D" id="3.30.200.20">
    <property type="entry name" value="Phosphorylase Kinase, domain 1"/>
    <property type="match status" value="1"/>
</dbReference>
<dbReference type="PANTHER" id="PTHR24351">
    <property type="entry name" value="RIBOSOMAL PROTEIN S6 KINASE"/>
    <property type="match status" value="1"/>
</dbReference>
<dbReference type="Proteomes" id="UP000228934">
    <property type="component" value="Unassembled WGS sequence"/>
</dbReference>
<feature type="domain" description="Protein kinase" evidence="6">
    <location>
        <begin position="14"/>
        <end position="262"/>
    </location>
</feature>
<dbReference type="OrthoDB" id="4062651at2759"/>
<organism evidence="7 8">
    <name type="scientific">Aquarana catesbeiana</name>
    <name type="common">American bullfrog</name>
    <name type="synonym">Rana catesbeiana</name>
    <dbReference type="NCBI Taxonomy" id="8400"/>
    <lineage>
        <taxon>Eukaryota</taxon>
        <taxon>Metazoa</taxon>
        <taxon>Chordata</taxon>
        <taxon>Craniata</taxon>
        <taxon>Vertebrata</taxon>
        <taxon>Euteleostomi</taxon>
        <taxon>Amphibia</taxon>
        <taxon>Batrachia</taxon>
        <taxon>Anura</taxon>
        <taxon>Neobatrachia</taxon>
        <taxon>Ranoidea</taxon>
        <taxon>Ranidae</taxon>
        <taxon>Aquarana</taxon>
    </lineage>
</organism>
<keyword evidence="2" id="KW-0808">Transferase</keyword>
<dbReference type="GO" id="GO:0004674">
    <property type="term" value="F:protein serine/threonine kinase activity"/>
    <property type="evidence" value="ECO:0007669"/>
    <property type="project" value="UniProtKB-KW"/>
</dbReference>
<protein>
    <recommendedName>
        <fullName evidence="6">Protein kinase domain-containing protein</fullName>
    </recommendedName>
</protein>
<dbReference type="SUPFAM" id="SSF56112">
    <property type="entry name" value="Protein kinase-like (PK-like)"/>
    <property type="match status" value="1"/>
</dbReference>
<proteinExistence type="predicted"/>
<sequence>MLLTSFPIHEEVFFPITQMTSVFSLIQVFLATHCATKKIMAIKSVVNTSNKRDFIETEPKVLQMAAGCPFLTQLYTTFQTRDYAGFVMEYISGGDLFDFTINHFPLDISFIRFIAVEISCGLDFLQKHVIVHRDIKGNNILLDNKGHVHIADYGVAVMDLYGDKKVTGVAGTIGYMAPELLCKCPNKRLGVSRDVRRHPFMRPIDWKSLEQGKGRPPFSVGTPLDMDLEMHSRLPPSAIDVKSLDIPGRKIYMPGFINIDRL</sequence>
<name>A0A2G9QIK0_AQUCT</name>
<dbReference type="SMART" id="SM00220">
    <property type="entry name" value="S_TKc"/>
    <property type="match status" value="1"/>
</dbReference>
<keyword evidence="3" id="KW-0547">Nucleotide-binding</keyword>
<keyword evidence="8" id="KW-1185">Reference proteome</keyword>
<accession>A0A2G9QIK0</accession>
<keyword evidence="4" id="KW-0418">Kinase</keyword>
<evidence type="ECO:0000256" key="3">
    <source>
        <dbReference type="ARBA" id="ARBA00022741"/>
    </source>
</evidence>
<dbReference type="PROSITE" id="PS00108">
    <property type="entry name" value="PROTEIN_KINASE_ST"/>
    <property type="match status" value="1"/>
</dbReference>
<evidence type="ECO:0000256" key="2">
    <source>
        <dbReference type="ARBA" id="ARBA00022679"/>
    </source>
</evidence>
<keyword evidence="1" id="KW-0723">Serine/threonine-protein kinase</keyword>
<dbReference type="Pfam" id="PF00069">
    <property type="entry name" value="Pkinase"/>
    <property type="match status" value="1"/>
</dbReference>
<evidence type="ECO:0000259" key="6">
    <source>
        <dbReference type="PROSITE" id="PS50011"/>
    </source>
</evidence>
<reference evidence="8" key="1">
    <citation type="journal article" date="2017" name="Nat. Commun.">
        <title>The North American bullfrog draft genome provides insight into hormonal regulation of long noncoding RNA.</title>
        <authorList>
            <person name="Hammond S.A."/>
            <person name="Warren R.L."/>
            <person name="Vandervalk B.P."/>
            <person name="Kucuk E."/>
            <person name="Khan H."/>
            <person name="Gibb E.A."/>
            <person name="Pandoh P."/>
            <person name="Kirk H."/>
            <person name="Zhao Y."/>
            <person name="Jones M."/>
            <person name="Mungall A.J."/>
            <person name="Coope R."/>
            <person name="Pleasance S."/>
            <person name="Moore R.A."/>
            <person name="Holt R.A."/>
            <person name="Round J.M."/>
            <person name="Ohora S."/>
            <person name="Walle B.V."/>
            <person name="Veldhoen N."/>
            <person name="Helbing C.C."/>
            <person name="Birol I."/>
        </authorList>
    </citation>
    <scope>NUCLEOTIDE SEQUENCE [LARGE SCALE GENOMIC DNA]</scope>
</reference>